<accession>A0A0K9YXF2</accession>
<evidence type="ECO:0000313" key="3">
    <source>
        <dbReference type="EMBL" id="KNB73348.1"/>
    </source>
</evidence>
<gene>
    <name evidence="3" type="ORF">ADS79_05145</name>
    <name evidence="2" type="ORF">BRE01_19780</name>
</gene>
<dbReference type="EMBL" id="LGIQ01000005">
    <property type="protein sequence ID" value="KNB73348.1"/>
    <property type="molecule type" value="Genomic_DNA"/>
</dbReference>
<reference evidence="3" key="2">
    <citation type="submission" date="2015-07" db="EMBL/GenBank/DDBJ databases">
        <title>MeaNS - Measles Nucleotide Surveillance Program.</title>
        <authorList>
            <person name="Tran T."/>
            <person name="Druce J."/>
        </authorList>
    </citation>
    <scope>NUCLEOTIDE SEQUENCE</scope>
    <source>
        <strain evidence="3">DSM 9887</strain>
    </source>
</reference>
<dbReference type="Proteomes" id="UP000319578">
    <property type="component" value="Unassembled WGS sequence"/>
</dbReference>
<dbReference type="EMBL" id="BJON01000008">
    <property type="protein sequence ID" value="GED68276.1"/>
    <property type="molecule type" value="Genomic_DNA"/>
</dbReference>
<reference evidence="4" key="1">
    <citation type="submission" date="2015-07" db="EMBL/GenBank/DDBJ databases">
        <title>Genome sequencing project for genomic taxonomy and phylogenomics of Bacillus-like bacteria.</title>
        <authorList>
            <person name="Liu B."/>
            <person name="Wang J."/>
            <person name="Zhu Y."/>
            <person name="Liu G."/>
            <person name="Chen Q."/>
            <person name="Chen Z."/>
            <person name="Lan J."/>
            <person name="Che J."/>
            <person name="Ge C."/>
            <person name="Shi H."/>
            <person name="Pan Z."/>
            <person name="Liu X."/>
        </authorList>
    </citation>
    <scope>NUCLEOTIDE SEQUENCE [LARGE SCALE GENOMIC DNA]</scope>
    <source>
        <strain evidence="4">DSM 9887</strain>
    </source>
</reference>
<dbReference type="PATRIC" id="fig|54915.3.peg.6429"/>
<evidence type="ECO:0000313" key="5">
    <source>
        <dbReference type="Proteomes" id="UP000319578"/>
    </source>
</evidence>
<evidence type="ECO:0000256" key="1">
    <source>
        <dbReference type="SAM" id="Phobius"/>
    </source>
</evidence>
<keyword evidence="5" id="KW-1185">Reference proteome</keyword>
<evidence type="ECO:0000313" key="4">
    <source>
        <dbReference type="Proteomes" id="UP000036834"/>
    </source>
</evidence>
<keyword evidence="1" id="KW-0812">Transmembrane</keyword>
<keyword evidence="1" id="KW-1133">Transmembrane helix</keyword>
<feature type="transmembrane region" description="Helical" evidence="1">
    <location>
        <begin position="43"/>
        <end position="59"/>
    </location>
</feature>
<feature type="transmembrane region" description="Helical" evidence="1">
    <location>
        <begin position="6"/>
        <end position="22"/>
    </location>
</feature>
<dbReference type="Proteomes" id="UP000036834">
    <property type="component" value="Unassembled WGS sequence"/>
</dbReference>
<organism evidence="3 4">
    <name type="scientific">Brevibacillus reuszeri</name>
    <dbReference type="NCBI Taxonomy" id="54915"/>
    <lineage>
        <taxon>Bacteria</taxon>
        <taxon>Bacillati</taxon>
        <taxon>Bacillota</taxon>
        <taxon>Bacilli</taxon>
        <taxon>Bacillales</taxon>
        <taxon>Paenibacillaceae</taxon>
        <taxon>Brevibacillus</taxon>
    </lineage>
</organism>
<dbReference type="RefSeq" id="WP_049737345.1">
    <property type="nucleotide sequence ID" value="NZ_BJON01000008.1"/>
</dbReference>
<name>A0A0K9YXF2_9BACL</name>
<comment type="caution">
    <text evidence="3">The sequence shown here is derived from an EMBL/GenBank/DDBJ whole genome shotgun (WGS) entry which is preliminary data.</text>
</comment>
<dbReference type="InterPro" id="IPR025618">
    <property type="entry name" value="YtpI"/>
</dbReference>
<dbReference type="AlphaFoldDB" id="A0A0K9YXF2"/>
<dbReference type="OrthoDB" id="2472171at2"/>
<proteinExistence type="predicted"/>
<evidence type="ECO:0000313" key="2">
    <source>
        <dbReference type="EMBL" id="GED68276.1"/>
    </source>
</evidence>
<keyword evidence="1" id="KW-0472">Membrane</keyword>
<feature type="transmembrane region" description="Helical" evidence="1">
    <location>
        <begin position="65"/>
        <end position="83"/>
    </location>
</feature>
<protein>
    <submittedName>
        <fullName evidence="3">Membrane protein</fullName>
    </submittedName>
</protein>
<dbReference type="Pfam" id="PF14007">
    <property type="entry name" value="YtpI"/>
    <property type="match status" value="1"/>
</dbReference>
<reference evidence="2 5" key="3">
    <citation type="submission" date="2019-06" db="EMBL/GenBank/DDBJ databases">
        <title>Whole genome shotgun sequence of Brevibacillus reuszeri NBRC 15719.</title>
        <authorList>
            <person name="Hosoyama A."/>
            <person name="Uohara A."/>
            <person name="Ohji S."/>
            <person name="Ichikawa N."/>
        </authorList>
    </citation>
    <scope>NUCLEOTIDE SEQUENCE [LARGE SCALE GENOMIC DNA]</scope>
    <source>
        <strain evidence="2 5">NBRC 15719</strain>
    </source>
</reference>
<sequence>MWSAIYLTGVLASLVASVYFSMHARRRGVHPLESRMTLGKMNVALGVLVTLFGLNQFTFESLDTIRIVVALIMLVVGVINLFLGTRNYFRYRTAWQAELNKEKLT</sequence>